<evidence type="ECO:0000313" key="1">
    <source>
        <dbReference type="EMBL" id="JAT82863.1"/>
    </source>
</evidence>
<name>A0A1E1W7B7_PECGO</name>
<reference evidence="1" key="1">
    <citation type="submission" date="2015-09" db="EMBL/GenBank/DDBJ databases">
        <title>De novo assembly of Pectinophora gossypiella (Pink Bollworm) gut transcriptome.</title>
        <authorList>
            <person name="Tassone E.E."/>
        </authorList>
    </citation>
    <scope>NUCLEOTIDE SEQUENCE</scope>
</reference>
<accession>A0A1E1W7B7</accession>
<feature type="non-terminal residue" evidence="1">
    <location>
        <position position="1"/>
    </location>
</feature>
<sequence length="106" mass="12348">GYMAWIEGESLDLNDQMQVEKHLDSIINKEGSLICPKCKVVRRYASSYLQHWKNCEMYFNADNDGQYVLTEANELVCGVCSEHMDPKEWHHHKMSKHYNVAWAVGN</sequence>
<gene>
    <name evidence="1" type="ORF">g.8143</name>
</gene>
<organism evidence="1">
    <name type="scientific">Pectinophora gossypiella</name>
    <name type="common">Cotton pink bollworm</name>
    <name type="synonym">Depressaria gossypiella</name>
    <dbReference type="NCBI Taxonomy" id="13191"/>
    <lineage>
        <taxon>Eukaryota</taxon>
        <taxon>Metazoa</taxon>
        <taxon>Ecdysozoa</taxon>
        <taxon>Arthropoda</taxon>
        <taxon>Hexapoda</taxon>
        <taxon>Insecta</taxon>
        <taxon>Pterygota</taxon>
        <taxon>Neoptera</taxon>
        <taxon>Endopterygota</taxon>
        <taxon>Lepidoptera</taxon>
        <taxon>Glossata</taxon>
        <taxon>Ditrysia</taxon>
        <taxon>Gelechioidea</taxon>
        <taxon>Gelechiidae</taxon>
        <taxon>Apatetrinae</taxon>
        <taxon>Pectinophora</taxon>
    </lineage>
</organism>
<dbReference type="EMBL" id="GDQN01008191">
    <property type="protein sequence ID" value="JAT82863.1"/>
    <property type="molecule type" value="Transcribed_RNA"/>
</dbReference>
<dbReference type="OrthoDB" id="4703at2759"/>
<feature type="non-terminal residue" evidence="1">
    <location>
        <position position="106"/>
    </location>
</feature>
<proteinExistence type="predicted"/>
<protein>
    <submittedName>
        <fullName evidence="1">Uncharacterized protein</fullName>
    </submittedName>
</protein>
<dbReference type="AlphaFoldDB" id="A0A1E1W7B7"/>